<evidence type="ECO:0000313" key="1">
    <source>
        <dbReference type="EMBL" id="CAG8467292.1"/>
    </source>
</evidence>
<sequence>MSLSLTHSGNNIENEKTSLINMVYNYDWSSTLLGPMDSWEPALKTATNLCLKSVFPIGLYIGPPDWIVLYNEAWIPIIKSKHPNALGKPLKEVLPEIYDILISQFEEIRKTRKGIFQKDGYFELNRDGYTEEAYLNYTFSPIYKSDGTVYAIFSPAEETTQRVLDTRRLKLLGKVGRQVSEIESLESACRIMTKALSSNTDIPYALIYFVNHKLNAGSGSESLIARLIATTFEDSSIPDYLPDAPKIIYLDNDVNNSCDSYIELKREAATYSFLKCNSWPIHLVMKEGNNIKVLLKDESQAVLVPTKISSSEGQVLSIILIYGINRLRTLDEPYMEFLQFSNIEADQLNPYYRETNIIELTLELASDFKNLAKTLGLNYDIEIPYPDEFNQEVNNKIYLDHDMYETIIYNLCSNALKHTWNGRITIRLNLEYRNDKKMVVLEVSDTGVGIPETALPNIFQRFYRVEFQGSRSHEGTGIGLALVKELIARHGGEITVTSKVNQGTTFKCWFPLGCEHLPKNQIYFNKLENPINRDQESYSNRQLYLEESSQWKKNNTSEVIDVTINQVLFDNNNIDDNKMLVDNCQIVNEKYQILLVDDSNDMRDYLSVLLTEFDLYRACDGQDALQILKKLKKLPDLILSGK</sequence>
<organism evidence="1 2">
    <name type="scientific">Scutellospora calospora</name>
    <dbReference type="NCBI Taxonomy" id="85575"/>
    <lineage>
        <taxon>Eukaryota</taxon>
        <taxon>Fungi</taxon>
        <taxon>Fungi incertae sedis</taxon>
        <taxon>Mucoromycota</taxon>
        <taxon>Glomeromycotina</taxon>
        <taxon>Glomeromycetes</taxon>
        <taxon>Diversisporales</taxon>
        <taxon>Gigasporaceae</taxon>
        <taxon>Scutellospora</taxon>
    </lineage>
</organism>
<gene>
    <name evidence="1" type="ORF">SCALOS_LOCUS1876</name>
</gene>
<evidence type="ECO:0000313" key="2">
    <source>
        <dbReference type="Proteomes" id="UP000789860"/>
    </source>
</evidence>
<proteinExistence type="predicted"/>
<comment type="caution">
    <text evidence="1">The sequence shown here is derived from an EMBL/GenBank/DDBJ whole genome shotgun (WGS) entry which is preliminary data.</text>
</comment>
<name>A0ACA9KEI6_9GLOM</name>
<dbReference type="Proteomes" id="UP000789860">
    <property type="component" value="Unassembled WGS sequence"/>
</dbReference>
<reference evidence="1" key="1">
    <citation type="submission" date="2021-06" db="EMBL/GenBank/DDBJ databases">
        <authorList>
            <person name="Kallberg Y."/>
            <person name="Tangrot J."/>
            <person name="Rosling A."/>
        </authorList>
    </citation>
    <scope>NUCLEOTIDE SEQUENCE</scope>
    <source>
        <strain evidence="1">AU212A</strain>
    </source>
</reference>
<protein>
    <submittedName>
        <fullName evidence="1">9080_t:CDS:1</fullName>
    </submittedName>
</protein>
<accession>A0ACA9KEI6</accession>
<dbReference type="EMBL" id="CAJVPM010001461">
    <property type="protein sequence ID" value="CAG8467292.1"/>
    <property type="molecule type" value="Genomic_DNA"/>
</dbReference>
<keyword evidence="2" id="KW-1185">Reference proteome</keyword>